<evidence type="ECO:0000313" key="3">
    <source>
        <dbReference type="EMBL" id="MCK8784944.1"/>
    </source>
</evidence>
<feature type="region of interest" description="Disordered" evidence="1">
    <location>
        <begin position="1"/>
        <end position="36"/>
    </location>
</feature>
<evidence type="ECO:0000313" key="4">
    <source>
        <dbReference type="Proteomes" id="UP001139516"/>
    </source>
</evidence>
<keyword evidence="2" id="KW-0472">Membrane</keyword>
<name>A0A9X1Y6M5_9PROT</name>
<dbReference type="RefSeq" id="WP_248667069.1">
    <property type="nucleotide sequence ID" value="NZ_JALPRX010000046.1"/>
</dbReference>
<sequence length="92" mass="10097">MAHNDPPFLWPHGPRRPRPLHPRPLRPGRPHPASLADRLLPDMLPRTREALGWSALIVAAALAAGLSGAAREQRERPPTPPRPHPAACQTAR</sequence>
<feature type="transmembrane region" description="Helical" evidence="2">
    <location>
        <begin position="50"/>
        <end position="70"/>
    </location>
</feature>
<evidence type="ECO:0000256" key="1">
    <source>
        <dbReference type="SAM" id="MobiDB-lite"/>
    </source>
</evidence>
<feature type="region of interest" description="Disordered" evidence="1">
    <location>
        <begin position="66"/>
        <end position="92"/>
    </location>
</feature>
<accession>A0A9X1Y6M5</accession>
<proteinExistence type="predicted"/>
<keyword evidence="2" id="KW-1133">Transmembrane helix</keyword>
<organism evidence="3 4">
    <name type="scientific">Roseomonas acroporae</name>
    <dbReference type="NCBI Taxonomy" id="2937791"/>
    <lineage>
        <taxon>Bacteria</taxon>
        <taxon>Pseudomonadati</taxon>
        <taxon>Pseudomonadota</taxon>
        <taxon>Alphaproteobacteria</taxon>
        <taxon>Acetobacterales</taxon>
        <taxon>Roseomonadaceae</taxon>
        <taxon>Roseomonas</taxon>
    </lineage>
</organism>
<reference evidence="3" key="1">
    <citation type="submission" date="2022-04" db="EMBL/GenBank/DDBJ databases">
        <title>Roseomonas acroporae sp. nov., isolated from coral Acropora digitifera.</title>
        <authorList>
            <person name="Sun H."/>
        </authorList>
    </citation>
    <scope>NUCLEOTIDE SEQUENCE</scope>
    <source>
        <strain evidence="3">NAR14</strain>
    </source>
</reference>
<dbReference type="AlphaFoldDB" id="A0A9X1Y6M5"/>
<dbReference type="Proteomes" id="UP001139516">
    <property type="component" value="Unassembled WGS sequence"/>
</dbReference>
<evidence type="ECO:0000256" key="2">
    <source>
        <dbReference type="SAM" id="Phobius"/>
    </source>
</evidence>
<comment type="caution">
    <text evidence="3">The sequence shown here is derived from an EMBL/GenBank/DDBJ whole genome shotgun (WGS) entry which is preliminary data.</text>
</comment>
<keyword evidence="4" id="KW-1185">Reference proteome</keyword>
<dbReference type="EMBL" id="JALPRX010000046">
    <property type="protein sequence ID" value="MCK8784944.1"/>
    <property type="molecule type" value="Genomic_DNA"/>
</dbReference>
<keyword evidence="2" id="KW-0812">Transmembrane</keyword>
<gene>
    <name evidence="3" type="ORF">M0638_11180</name>
</gene>
<protein>
    <submittedName>
        <fullName evidence="3">Uncharacterized protein</fullName>
    </submittedName>
</protein>
<feature type="compositionally biased region" description="Basic residues" evidence="1">
    <location>
        <begin position="13"/>
        <end position="29"/>
    </location>
</feature>